<keyword evidence="5" id="KW-1185">Reference proteome</keyword>
<protein>
    <recommendedName>
        <fullName evidence="6">DUF2062 domain-containing protein</fullName>
    </recommendedName>
</protein>
<evidence type="ECO:0000256" key="1">
    <source>
        <dbReference type="SAM" id="Coils"/>
    </source>
</evidence>
<feature type="region of interest" description="Disordered" evidence="2">
    <location>
        <begin position="351"/>
        <end position="370"/>
    </location>
</feature>
<feature type="transmembrane region" description="Helical" evidence="3">
    <location>
        <begin position="111"/>
        <end position="136"/>
    </location>
</feature>
<feature type="transmembrane region" description="Helical" evidence="3">
    <location>
        <begin position="21"/>
        <end position="39"/>
    </location>
</feature>
<dbReference type="AlphaFoldDB" id="A0A6C2UBU0"/>
<dbReference type="RefSeq" id="WP_136083116.1">
    <property type="nucleotide sequence ID" value="NZ_CAAHFG010000005.1"/>
</dbReference>
<organism evidence="4 5">
    <name type="scientific">Pontiella desulfatans</name>
    <dbReference type="NCBI Taxonomy" id="2750659"/>
    <lineage>
        <taxon>Bacteria</taxon>
        <taxon>Pseudomonadati</taxon>
        <taxon>Kiritimatiellota</taxon>
        <taxon>Kiritimatiellia</taxon>
        <taxon>Kiritimatiellales</taxon>
        <taxon>Pontiellaceae</taxon>
        <taxon>Pontiella</taxon>
    </lineage>
</organism>
<accession>A0A6C2UBU0</accession>
<evidence type="ECO:0000313" key="5">
    <source>
        <dbReference type="Proteomes" id="UP000366872"/>
    </source>
</evidence>
<keyword evidence="3" id="KW-0812">Transmembrane</keyword>
<evidence type="ECO:0008006" key="6">
    <source>
        <dbReference type="Google" id="ProtNLM"/>
    </source>
</evidence>
<feature type="transmembrane region" description="Helical" evidence="3">
    <location>
        <begin position="45"/>
        <end position="65"/>
    </location>
</feature>
<name>A0A6C2UBU0_PONDE</name>
<dbReference type="EMBL" id="CAAHFG010000005">
    <property type="protein sequence ID" value="VGO17628.1"/>
    <property type="molecule type" value="Genomic_DNA"/>
</dbReference>
<reference evidence="4 5" key="1">
    <citation type="submission" date="2019-04" db="EMBL/GenBank/DDBJ databases">
        <authorList>
            <person name="Van Vliet M D."/>
        </authorList>
    </citation>
    <scope>NUCLEOTIDE SEQUENCE [LARGE SCALE GENOMIC DNA]</scope>
    <source>
        <strain evidence="4 5">F1</strain>
    </source>
</reference>
<keyword evidence="1" id="KW-0175">Coiled coil</keyword>
<evidence type="ECO:0000256" key="3">
    <source>
        <dbReference type="SAM" id="Phobius"/>
    </source>
</evidence>
<proteinExistence type="predicted"/>
<feature type="transmembrane region" description="Helical" evidence="3">
    <location>
        <begin position="72"/>
        <end position="91"/>
    </location>
</feature>
<dbReference type="Proteomes" id="UP000366872">
    <property type="component" value="Unassembled WGS sequence"/>
</dbReference>
<feature type="region of interest" description="Disordered" evidence="2">
    <location>
        <begin position="307"/>
        <end position="326"/>
    </location>
</feature>
<gene>
    <name evidence="4" type="ORF">PDESU_06229</name>
</gene>
<sequence length="606" mass="65481">MITFKLVRKIGKMLRGGAGKKEIFLGALLGVLIGFNPVAGLTLSFAILITLLLNANIGFTLLGVALGKVCSLILSVASFHMGYFLIHNLGLEGLFAKLVNAPVTALMDLDVYAMVGSLPFSIVIGIAFGAFMSATVTKIREQMVKAGGHEKVGKAVGNKFSKFLMWLAFGKQKISTADVLAKQSPLLRKSGLILVGSVVVIGLVLQFFLLDLALKKGIQASIGAKTGAEVNIDKANFSLAGGKLEIENLQITDPDKPTHNMIQIGTLAADVSVGDLLRRTYTIDLLSGSMLKRDVLRESPGKLIVKEEKKKKEEKPKDEKDPGKSLDDYFAKAKEWKKYGEKAEEYLKKRKENAEQTAKGEKPKPSKEKAVADARKLGYLKAAADLVANRPAWTIRQIMIDNVELGSDFPIQKLEGAEVSSHPELNGQATTFVMTPQNGTDPTAKIVLRFDDPAAMHELAANIKNVEIGDSLDAGDALEVKGGKADIQADGSFSLDELAIPFTLNVRDLETDNAALNAMDKLEVTGSLYGSLSSPRVKVELGDLKDAAIDAAKARANEEVEKAKQKAAEEVEKAKAEAKKKADAEINKALESDEAKDLKDKFRKMF</sequence>
<feature type="transmembrane region" description="Helical" evidence="3">
    <location>
        <begin position="192"/>
        <end position="210"/>
    </location>
</feature>
<keyword evidence="3" id="KW-0472">Membrane</keyword>
<evidence type="ECO:0000256" key="2">
    <source>
        <dbReference type="SAM" id="MobiDB-lite"/>
    </source>
</evidence>
<evidence type="ECO:0000313" key="4">
    <source>
        <dbReference type="EMBL" id="VGO17628.1"/>
    </source>
</evidence>
<feature type="coiled-coil region" evidence="1">
    <location>
        <begin position="549"/>
        <end position="601"/>
    </location>
</feature>
<keyword evidence="3" id="KW-1133">Transmembrane helix</keyword>